<comment type="caution">
    <text evidence="1">The sequence shown here is derived from an EMBL/GenBank/DDBJ whole genome shotgun (WGS) entry which is preliminary data.</text>
</comment>
<organism evidence="1 2">
    <name type="scientific">Friedmanniomyces simplex</name>
    <dbReference type="NCBI Taxonomy" id="329884"/>
    <lineage>
        <taxon>Eukaryota</taxon>
        <taxon>Fungi</taxon>
        <taxon>Dikarya</taxon>
        <taxon>Ascomycota</taxon>
        <taxon>Pezizomycotina</taxon>
        <taxon>Dothideomycetes</taxon>
        <taxon>Dothideomycetidae</taxon>
        <taxon>Mycosphaerellales</taxon>
        <taxon>Teratosphaeriaceae</taxon>
        <taxon>Friedmanniomyces</taxon>
    </lineage>
</organism>
<reference evidence="1 2" key="1">
    <citation type="submission" date="2017-03" db="EMBL/GenBank/DDBJ databases">
        <title>Genomes of endolithic fungi from Antarctica.</title>
        <authorList>
            <person name="Coleine C."/>
            <person name="Masonjones S."/>
            <person name="Stajich J.E."/>
        </authorList>
    </citation>
    <scope>NUCLEOTIDE SEQUENCE [LARGE SCALE GENOMIC DNA]</scope>
    <source>
        <strain evidence="1 2">CCFEE 5184</strain>
    </source>
</reference>
<proteinExistence type="predicted"/>
<evidence type="ECO:0000313" key="1">
    <source>
        <dbReference type="EMBL" id="TKA74051.1"/>
    </source>
</evidence>
<dbReference type="Pfam" id="PF16155">
    <property type="entry name" value="PnbB"/>
    <property type="match status" value="1"/>
</dbReference>
<dbReference type="Proteomes" id="UP000309340">
    <property type="component" value="Unassembled WGS sequence"/>
</dbReference>
<name>A0A4U0XD07_9PEZI</name>
<keyword evidence="2" id="KW-1185">Reference proteome</keyword>
<dbReference type="AlphaFoldDB" id="A0A4U0XD07"/>
<accession>A0A4U0XD07</accession>
<sequence length="233" mass="27056">MITGVLSGPGCSIDDETAAEDAMDYEEWDMIRIENDRMFRRLIRGIISPFPEIRAVAQWARQLYGMRLDRRAFVFAMWNKQRWYKWQMKVNKLEAREASELEEDLQYMSSERAWDAHYARMRTLKRKVAAIWRAAAEEESVITQIRQQAWEDAQSDTTERGKISLPLAENLYISLTAVYFDSQEEFAGQHHKHPYGEINCVVPIDPTFELEGLPVGENWQGAGWTSLGPGTHH</sequence>
<dbReference type="EMBL" id="NAJQ01000241">
    <property type="protein sequence ID" value="TKA74051.1"/>
    <property type="molecule type" value="Genomic_DNA"/>
</dbReference>
<evidence type="ECO:0000313" key="2">
    <source>
        <dbReference type="Proteomes" id="UP000309340"/>
    </source>
</evidence>
<protein>
    <submittedName>
        <fullName evidence="1">Uncharacterized protein</fullName>
    </submittedName>
</protein>
<dbReference type="InterPro" id="IPR032345">
    <property type="entry name" value="PnbB"/>
</dbReference>
<dbReference type="OrthoDB" id="2845956at2759"/>
<gene>
    <name evidence="1" type="ORF">B0A55_05771</name>
</gene>
<dbReference type="STRING" id="329884.A0A4U0XD07"/>